<evidence type="ECO:0000256" key="1">
    <source>
        <dbReference type="SAM" id="Phobius"/>
    </source>
</evidence>
<accession>A0A495JNW4</accession>
<dbReference type="Proteomes" id="UP000277671">
    <property type="component" value="Unassembled WGS sequence"/>
</dbReference>
<feature type="transmembrane region" description="Helical" evidence="1">
    <location>
        <begin position="169"/>
        <end position="190"/>
    </location>
</feature>
<comment type="caution">
    <text evidence="3">The sequence shown here is derived from an EMBL/GenBank/DDBJ whole genome shotgun (WGS) entry which is preliminary data.</text>
</comment>
<evidence type="ECO:0000313" key="4">
    <source>
        <dbReference type="Proteomes" id="UP000277671"/>
    </source>
</evidence>
<proteinExistence type="predicted"/>
<organism evidence="3 4">
    <name type="scientific">Micromonospora pisi</name>
    <dbReference type="NCBI Taxonomy" id="589240"/>
    <lineage>
        <taxon>Bacteria</taxon>
        <taxon>Bacillati</taxon>
        <taxon>Actinomycetota</taxon>
        <taxon>Actinomycetes</taxon>
        <taxon>Micromonosporales</taxon>
        <taxon>Micromonosporaceae</taxon>
        <taxon>Micromonospora</taxon>
    </lineage>
</organism>
<feature type="transmembrane region" description="Helical" evidence="1">
    <location>
        <begin position="146"/>
        <end position="162"/>
    </location>
</feature>
<evidence type="ECO:0000259" key="2">
    <source>
        <dbReference type="Pfam" id="PF13490"/>
    </source>
</evidence>
<name>A0A495JNW4_9ACTN</name>
<keyword evidence="1" id="KW-1133">Transmembrane helix</keyword>
<dbReference type="Pfam" id="PF13490">
    <property type="entry name" value="zf-HC2"/>
    <property type="match status" value="1"/>
</dbReference>
<feature type="domain" description="Putative zinc-finger" evidence="2">
    <location>
        <begin position="21"/>
        <end position="55"/>
    </location>
</feature>
<evidence type="ECO:0000313" key="3">
    <source>
        <dbReference type="EMBL" id="RKR90531.1"/>
    </source>
</evidence>
<dbReference type="EMBL" id="RBKT01000001">
    <property type="protein sequence ID" value="RKR90531.1"/>
    <property type="molecule type" value="Genomic_DNA"/>
</dbReference>
<dbReference type="AlphaFoldDB" id="A0A495JNW4"/>
<keyword evidence="1" id="KW-0812">Transmembrane</keyword>
<sequence length="235" mass="24688">MRLRTSGNFSATYADYFPMTCDEVRVALSARLDGEDPRAPMEALDAHTVTCPGCQLWLARAEELDQVMHRAQAVEVPDLTATVLAAVAADPVTAAAARRSASAAYGRRQILRVAVAVAAVAQFTIALPILLAGFGVQVDLHTSREMASFDVALAVGFALAAYRPERAQAFVPVAFVLAVCLAGTSAVDIVNSTTAVVHEIGHLATVVQAGLLWALGRVSRRTDPPLAAVPVTGRG</sequence>
<keyword evidence="1" id="KW-0472">Membrane</keyword>
<keyword evidence="4" id="KW-1185">Reference proteome</keyword>
<dbReference type="InterPro" id="IPR027383">
    <property type="entry name" value="Znf_put"/>
</dbReference>
<protein>
    <submittedName>
        <fullName evidence="3">Putative anti-sigma-YlaC factor YlaD</fullName>
    </submittedName>
</protein>
<gene>
    <name evidence="3" type="ORF">BDK92_4905</name>
</gene>
<reference evidence="3 4" key="1">
    <citation type="submission" date="2018-10" db="EMBL/GenBank/DDBJ databases">
        <title>Sequencing the genomes of 1000 actinobacteria strains.</title>
        <authorList>
            <person name="Klenk H.-P."/>
        </authorList>
    </citation>
    <scope>NUCLEOTIDE SEQUENCE [LARGE SCALE GENOMIC DNA]</scope>
    <source>
        <strain evidence="3 4">DSM 45175</strain>
    </source>
</reference>
<feature type="transmembrane region" description="Helical" evidence="1">
    <location>
        <begin position="110"/>
        <end position="134"/>
    </location>
</feature>
<feature type="transmembrane region" description="Helical" evidence="1">
    <location>
        <begin position="196"/>
        <end position="215"/>
    </location>
</feature>